<dbReference type="VEuPathDB" id="FungiDB:ASPGLDRAFT_65579"/>
<evidence type="ECO:0000256" key="1">
    <source>
        <dbReference type="PROSITE-ProRule" id="PRU00529"/>
    </source>
</evidence>
<evidence type="ECO:0000256" key="2">
    <source>
        <dbReference type="SAM" id="MobiDB-lite"/>
    </source>
</evidence>
<gene>
    <name evidence="4" type="ORF">ASPGLDRAFT_65579</name>
</gene>
<dbReference type="CDD" id="cd11717">
    <property type="entry name" value="THUMP_THUMPD1_like"/>
    <property type="match status" value="1"/>
</dbReference>
<dbReference type="PANTHER" id="PTHR13452:SF10">
    <property type="entry name" value="THUMP DOMAIN-CONTAINING PROTEIN 1"/>
    <property type="match status" value="1"/>
</dbReference>
<dbReference type="PROSITE" id="PS51165">
    <property type="entry name" value="THUMP"/>
    <property type="match status" value="1"/>
</dbReference>
<feature type="region of interest" description="Disordered" evidence="2">
    <location>
        <begin position="259"/>
        <end position="281"/>
    </location>
</feature>
<proteinExistence type="predicted"/>
<dbReference type="InterPro" id="IPR004114">
    <property type="entry name" value="THUMP_dom"/>
</dbReference>
<dbReference type="InterPro" id="IPR040183">
    <property type="entry name" value="THUMPD1-like"/>
</dbReference>
<organism evidence="4 5">
    <name type="scientific">Aspergillus glaucus CBS 516.65</name>
    <dbReference type="NCBI Taxonomy" id="1160497"/>
    <lineage>
        <taxon>Eukaryota</taxon>
        <taxon>Fungi</taxon>
        <taxon>Dikarya</taxon>
        <taxon>Ascomycota</taxon>
        <taxon>Pezizomycotina</taxon>
        <taxon>Eurotiomycetes</taxon>
        <taxon>Eurotiomycetidae</taxon>
        <taxon>Eurotiales</taxon>
        <taxon>Aspergillaceae</taxon>
        <taxon>Aspergillus</taxon>
        <taxon>Aspergillus subgen. Aspergillus</taxon>
    </lineage>
</organism>
<keyword evidence="1" id="KW-0694">RNA-binding</keyword>
<dbReference type="Pfam" id="PF02926">
    <property type="entry name" value="THUMP"/>
    <property type="match status" value="1"/>
</dbReference>
<dbReference type="GeneID" id="34465172"/>
<evidence type="ECO:0000313" key="4">
    <source>
        <dbReference type="EMBL" id="OJJ85604.1"/>
    </source>
</evidence>
<dbReference type="SMART" id="SM00981">
    <property type="entry name" value="THUMP"/>
    <property type="match status" value="1"/>
</dbReference>
<protein>
    <recommendedName>
        <fullName evidence="3">THUMP domain-containing protein</fullName>
    </recommendedName>
</protein>
<feature type="compositionally biased region" description="Basic and acidic residues" evidence="2">
    <location>
        <begin position="268"/>
        <end position="281"/>
    </location>
</feature>
<dbReference type="Gene3D" id="3.30.2300.10">
    <property type="entry name" value="THUMP superfamily"/>
    <property type="match status" value="1"/>
</dbReference>
<dbReference type="FunFam" id="3.30.2300.10:FF:000001">
    <property type="entry name" value="THUMP domain-containing protein 1"/>
    <property type="match status" value="1"/>
</dbReference>
<dbReference type="PANTHER" id="PTHR13452">
    <property type="entry name" value="THUMP DOMAIN CONTAINING PROTEIN 1-RELATED"/>
    <property type="match status" value="1"/>
</dbReference>
<sequence>MSGTGKRAMPGDANQSAKRRKGGGAKYQKQQSKGAIVESGDWGVFVTCDMGRESKCIREALDIFSQSAEETAGGDDDGESSSNEDDIEAQIRREVEGLKPGKGKPRKFQAIRMEVPCVAFIKFDKSIDPVQMVHKLCLEAQAHPEKKRGRYIQRMTPMAMMKKTLSVDLEAFAKEILEPHFHSGGPPKKFAIRPSIVRNTKFDRNNVIKTIASAVGDDHSVDLKNYDALILITVIQNIMGMSVVGGDYDQLKRYNLAELYSPTPKPQASEKKESETTESKP</sequence>
<dbReference type="GO" id="GO:0003723">
    <property type="term" value="F:RNA binding"/>
    <property type="evidence" value="ECO:0007669"/>
    <property type="project" value="UniProtKB-UniRule"/>
</dbReference>
<dbReference type="RefSeq" id="XP_022402302.1">
    <property type="nucleotide sequence ID" value="XM_022548912.1"/>
</dbReference>
<feature type="region of interest" description="Disordered" evidence="2">
    <location>
        <begin position="1"/>
        <end position="35"/>
    </location>
</feature>
<feature type="domain" description="THUMP" evidence="3">
    <location>
        <begin position="140"/>
        <end position="245"/>
    </location>
</feature>
<dbReference type="GO" id="GO:0006400">
    <property type="term" value="P:tRNA modification"/>
    <property type="evidence" value="ECO:0007669"/>
    <property type="project" value="InterPro"/>
</dbReference>
<name>A0A1L9VNY9_ASPGL</name>
<dbReference type="AlphaFoldDB" id="A0A1L9VNY9"/>
<keyword evidence="5" id="KW-1185">Reference proteome</keyword>
<dbReference type="SUPFAM" id="SSF143437">
    <property type="entry name" value="THUMP domain-like"/>
    <property type="match status" value="1"/>
</dbReference>
<dbReference type="Proteomes" id="UP000184300">
    <property type="component" value="Unassembled WGS sequence"/>
</dbReference>
<evidence type="ECO:0000313" key="5">
    <source>
        <dbReference type="Proteomes" id="UP000184300"/>
    </source>
</evidence>
<evidence type="ECO:0000259" key="3">
    <source>
        <dbReference type="PROSITE" id="PS51165"/>
    </source>
</evidence>
<reference evidence="5" key="1">
    <citation type="journal article" date="2017" name="Genome Biol.">
        <title>Comparative genomics reveals high biological diversity and specific adaptations in the industrially and medically important fungal genus Aspergillus.</title>
        <authorList>
            <person name="de Vries R.P."/>
            <person name="Riley R."/>
            <person name="Wiebenga A."/>
            <person name="Aguilar-Osorio G."/>
            <person name="Amillis S."/>
            <person name="Uchima C.A."/>
            <person name="Anderluh G."/>
            <person name="Asadollahi M."/>
            <person name="Askin M."/>
            <person name="Barry K."/>
            <person name="Battaglia E."/>
            <person name="Bayram O."/>
            <person name="Benocci T."/>
            <person name="Braus-Stromeyer S.A."/>
            <person name="Caldana C."/>
            <person name="Canovas D."/>
            <person name="Cerqueira G.C."/>
            <person name="Chen F."/>
            <person name="Chen W."/>
            <person name="Choi C."/>
            <person name="Clum A."/>
            <person name="Dos Santos R.A."/>
            <person name="Damasio A.R."/>
            <person name="Diallinas G."/>
            <person name="Emri T."/>
            <person name="Fekete E."/>
            <person name="Flipphi M."/>
            <person name="Freyberg S."/>
            <person name="Gallo A."/>
            <person name="Gournas C."/>
            <person name="Habgood R."/>
            <person name="Hainaut M."/>
            <person name="Harispe M.L."/>
            <person name="Henrissat B."/>
            <person name="Hilden K.S."/>
            <person name="Hope R."/>
            <person name="Hossain A."/>
            <person name="Karabika E."/>
            <person name="Karaffa L."/>
            <person name="Karanyi Z."/>
            <person name="Krasevec N."/>
            <person name="Kuo A."/>
            <person name="Kusch H."/>
            <person name="LaButti K."/>
            <person name="Lagendijk E.L."/>
            <person name="Lapidus A."/>
            <person name="Levasseur A."/>
            <person name="Lindquist E."/>
            <person name="Lipzen A."/>
            <person name="Logrieco A.F."/>
            <person name="MacCabe A."/>
            <person name="Maekelae M.R."/>
            <person name="Malavazi I."/>
            <person name="Melin P."/>
            <person name="Meyer V."/>
            <person name="Mielnichuk N."/>
            <person name="Miskei M."/>
            <person name="Molnar A.P."/>
            <person name="Mule G."/>
            <person name="Ngan C.Y."/>
            <person name="Orejas M."/>
            <person name="Orosz E."/>
            <person name="Ouedraogo J.P."/>
            <person name="Overkamp K.M."/>
            <person name="Park H.-S."/>
            <person name="Perrone G."/>
            <person name="Piumi F."/>
            <person name="Punt P.J."/>
            <person name="Ram A.F."/>
            <person name="Ramon A."/>
            <person name="Rauscher S."/>
            <person name="Record E."/>
            <person name="Riano-Pachon D.M."/>
            <person name="Robert V."/>
            <person name="Roehrig J."/>
            <person name="Ruller R."/>
            <person name="Salamov A."/>
            <person name="Salih N.S."/>
            <person name="Samson R.A."/>
            <person name="Sandor E."/>
            <person name="Sanguinetti M."/>
            <person name="Schuetze T."/>
            <person name="Sepcic K."/>
            <person name="Shelest E."/>
            <person name="Sherlock G."/>
            <person name="Sophianopoulou V."/>
            <person name="Squina F.M."/>
            <person name="Sun H."/>
            <person name="Susca A."/>
            <person name="Todd R.B."/>
            <person name="Tsang A."/>
            <person name="Unkles S.E."/>
            <person name="van de Wiele N."/>
            <person name="van Rossen-Uffink D."/>
            <person name="Oliveira J.V."/>
            <person name="Vesth T.C."/>
            <person name="Visser J."/>
            <person name="Yu J.-H."/>
            <person name="Zhou M."/>
            <person name="Andersen M.R."/>
            <person name="Archer D.B."/>
            <person name="Baker S.E."/>
            <person name="Benoit I."/>
            <person name="Brakhage A.A."/>
            <person name="Braus G.H."/>
            <person name="Fischer R."/>
            <person name="Frisvad J.C."/>
            <person name="Goldman G.H."/>
            <person name="Houbraken J."/>
            <person name="Oakley B."/>
            <person name="Pocsi I."/>
            <person name="Scazzocchio C."/>
            <person name="Seiboth B."/>
            <person name="vanKuyk P.A."/>
            <person name="Wortman J."/>
            <person name="Dyer P.S."/>
            <person name="Grigoriev I.V."/>
        </authorList>
    </citation>
    <scope>NUCLEOTIDE SEQUENCE [LARGE SCALE GENOMIC DNA]</scope>
    <source>
        <strain evidence="5">CBS 516.65</strain>
    </source>
</reference>
<accession>A0A1L9VNY9</accession>
<dbReference type="OrthoDB" id="367221at2759"/>
<dbReference type="STRING" id="1160497.A0A1L9VNY9"/>
<dbReference type="EMBL" id="KV878894">
    <property type="protein sequence ID" value="OJJ85604.1"/>
    <property type="molecule type" value="Genomic_DNA"/>
</dbReference>